<keyword evidence="3" id="KW-1185">Reference proteome</keyword>
<reference evidence="3" key="1">
    <citation type="submission" date="2016-02" db="EMBL/GenBank/DDBJ databases">
        <authorList>
            <person name="Shin S.-K."/>
            <person name="Yi H."/>
            <person name="Kim E."/>
        </authorList>
    </citation>
    <scope>NUCLEOTIDE SEQUENCE [LARGE SCALE GENOMIC DNA]</scope>
    <source>
        <strain evidence="3">LPB0003</strain>
    </source>
</reference>
<feature type="transmembrane region" description="Helical" evidence="1">
    <location>
        <begin position="131"/>
        <end position="152"/>
    </location>
</feature>
<feature type="transmembrane region" description="Helical" evidence="1">
    <location>
        <begin position="440"/>
        <end position="458"/>
    </location>
</feature>
<dbReference type="RefSeq" id="WP_065317895.1">
    <property type="nucleotide sequence ID" value="NZ_CP017477.1"/>
</dbReference>
<organism evidence="2 3">
    <name type="scientific">Polaribacter vadi</name>
    <dbReference type="NCBI Taxonomy" id="1774273"/>
    <lineage>
        <taxon>Bacteria</taxon>
        <taxon>Pseudomonadati</taxon>
        <taxon>Bacteroidota</taxon>
        <taxon>Flavobacteriia</taxon>
        <taxon>Flavobacteriales</taxon>
        <taxon>Flavobacteriaceae</taxon>
    </lineage>
</organism>
<comment type="caution">
    <text evidence="2">The sequence shown here is derived from an EMBL/GenBank/DDBJ whole genome shotgun (WGS) entry which is preliminary data.</text>
</comment>
<dbReference type="Proteomes" id="UP000092584">
    <property type="component" value="Unassembled WGS sequence"/>
</dbReference>
<dbReference type="AlphaFoldDB" id="A0A1B8U2R8"/>
<feature type="transmembrane region" description="Helical" evidence="1">
    <location>
        <begin position="33"/>
        <end position="49"/>
    </location>
</feature>
<feature type="transmembrane region" description="Helical" evidence="1">
    <location>
        <begin position="181"/>
        <end position="197"/>
    </location>
</feature>
<dbReference type="KEGG" id="pob:LPB03_08445"/>
<gene>
    <name evidence="2" type="ORF">LPB3_01830</name>
</gene>
<name>A0A1B8U2R8_9FLAO</name>
<evidence type="ECO:0008006" key="4">
    <source>
        <dbReference type="Google" id="ProtNLM"/>
    </source>
</evidence>
<evidence type="ECO:0000313" key="2">
    <source>
        <dbReference type="EMBL" id="OBY66184.1"/>
    </source>
</evidence>
<dbReference type="InterPro" id="IPR029468">
    <property type="entry name" value="O-ag_pol_Wzy"/>
</dbReference>
<dbReference type="STRING" id="1774273.LPB03_08445"/>
<evidence type="ECO:0000256" key="1">
    <source>
        <dbReference type="SAM" id="Phobius"/>
    </source>
</evidence>
<feature type="transmembrane region" description="Helical" evidence="1">
    <location>
        <begin position="259"/>
        <end position="277"/>
    </location>
</feature>
<feature type="transmembrane region" description="Helical" evidence="1">
    <location>
        <begin position="97"/>
        <end position="119"/>
    </location>
</feature>
<evidence type="ECO:0000313" key="3">
    <source>
        <dbReference type="Proteomes" id="UP000092584"/>
    </source>
</evidence>
<protein>
    <recommendedName>
        <fullName evidence="4">Polysaccharide polymerase</fullName>
    </recommendedName>
</protein>
<keyword evidence="1" id="KW-0472">Membrane</keyword>
<dbReference type="OrthoDB" id="8229713at2"/>
<accession>A0A1B8U2R8</accession>
<keyword evidence="1" id="KW-1133">Transmembrane helix</keyword>
<sequence>MKKRLFLLLMLLIVFIVLQISNTAPIQHRIMFIFSFGVLLLFTAFYLLNEKDFSPFIASYIVFSFLFLIMAPILQLDEYFNGKSNHFFNGLTYSNELILKTNILIIIFNVIFFTVYFTFNKYYKKVKYLKYSRYTPLFIFIFFILNLFVFIIKYDYLTSKINLSSIVSTTSKMSSILNAKFLFYLPFAPLVVGVYYLKNNWKYKKQNYYIIYSIVIVMLLILLLYNNPLTTKRNALGPIYISLIFVLIPKWINTNFKILSLLLFSLIILFPLSSLFTHSEKNLSDMSFTEIVSYKNVKESVSSQFTSLNFDAFLMAASTIDYVEKEGHTKGRQLLPSGLFFIPRAIWVDKPVTTGEMIGEHIQKHHDKSRSFHNLAVPYVAESYIDFGIIGVILYAILLAFLCLKFVNWLKSNDSLRQLSAFYFSIHLIFLLRGDLTNGFVYYIIPFFSFFIFPKILMKFLR</sequence>
<dbReference type="Pfam" id="PF14296">
    <property type="entry name" value="O-ag_pol_Wzy"/>
    <property type="match status" value="1"/>
</dbReference>
<feature type="transmembrane region" description="Helical" evidence="1">
    <location>
        <begin position="384"/>
        <end position="404"/>
    </location>
</feature>
<keyword evidence="1" id="KW-0812">Transmembrane</keyword>
<feature type="transmembrane region" description="Helical" evidence="1">
    <location>
        <begin position="235"/>
        <end position="252"/>
    </location>
</feature>
<feature type="transmembrane region" description="Helical" evidence="1">
    <location>
        <begin position="56"/>
        <end position="77"/>
    </location>
</feature>
<proteinExistence type="predicted"/>
<feature type="transmembrane region" description="Helical" evidence="1">
    <location>
        <begin position="209"/>
        <end position="229"/>
    </location>
</feature>
<dbReference type="EMBL" id="LSFM01000003">
    <property type="protein sequence ID" value="OBY66184.1"/>
    <property type="molecule type" value="Genomic_DNA"/>
</dbReference>